<organism evidence="2 3">
    <name type="scientific">Ameca splendens</name>
    <dbReference type="NCBI Taxonomy" id="208324"/>
    <lineage>
        <taxon>Eukaryota</taxon>
        <taxon>Metazoa</taxon>
        <taxon>Chordata</taxon>
        <taxon>Craniata</taxon>
        <taxon>Vertebrata</taxon>
        <taxon>Euteleostomi</taxon>
        <taxon>Actinopterygii</taxon>
        <taxon>Neopterygii</taxon>
        <taxon>Teleostei</taxon>
        <taxon>Neoteleostei</taxon>
        <taxon>Acanthomorphata</taxon>
        <taxon>Ovalentaria</taxon>
        <taxon>Atherinomorphae</taxon>
        <taxon>Cyprinodontiformes</taxon>
        <taxon>Goodeidae</taxon>
        <taxon>Ameca</taxon>
    </lineage>
</organism>
<feature type="region of interest" description="Disordered" evidence="1">
    <location>
        <begin position="1"/>
        <end position="24"/>
    </location>
</feature>
<dbReference type="Proteomes" id="UP001469553">
    <property type="component" value="Unassembled WGS sequence"/>
</dbReference>
<proteinExistence type="predicted"/>
<sequence length="146" mass="16708">MQTLVLKEDVPQEQIPGDDQQDQEHLHIKEKREEFWTSLKEETSTRFPLTVVLVKSEDDEDKPLFSQLHQHQLEHRDLSPSNSTDQMKAKTDEDCGGAESSRNPGNVKRAERPSKGWPPRLTQGTLFQYFPALRDGGEPGTEERPS</sequence>
<gene>
    <name evidence="2" type="ORF">AMECASPLE_034320</name>
</gene>
<evidence type="ECO:0000313" key="3">
    <source>
        <dbReference type="Proteomes" id="UP001469553"/>
    </source>
</evidence>
<dbReference type="EMBL" id="JAHRIP010051857">
    <property type="protein sequence ID" value="MEQ2301282.1"/>
    <property type="molecule type" value="Genomic_DNA"/>
</dbReference>
<evidence type="ECO:0000313" key="2">
    <source>
        <dbReference type="EMBL" id="MEQ2301282.1"/>
    </source>
</evidence>
<comment type="caution">
    <text evidence="2">The sequence shown here is derived from an EMBL/GenBank/DDBJ whole genome shotgun (WGS) entry which is preliminary data.</text>
</comment>
<reference evidence="2 3" key="1">
    <citation type="submission" date="2021-06" db="EMBL/GenBank/DDBJ databases">
        <authorList>
            <person name="Palmer J.M."/>
        </authorList>
    </citation>
    <scope>NUCLEOTIDE SEQUENCE [LARGE SCALE GENOMIC DNA]</scope>
    <source>
        <strain evidence="2 3">AS_MEX2019</strain>
        <tissue evidence="2">Muscle</tissue>
    </source>
</reference>
<accession>A0ABV0Z601</accession>
<name>A0ABV0Z601_9TELE</name>
<protein>
    <submittedName>
        <fullName evidence="2">Uncharacterized protein</fullName>
    </submittedName>
</protein>
<evidence type="ECO:0000256" key="1">
    <source>
        <dbReference type="SAM" id="MobiDB-lite"/>
    </source>
</evidence>
<feature type="region of interest" description="Disordered" evidence="1">
    <location>
        <begin position="63"/>
        <end position="124"/>
    </location>
</feature>
<keyword evidence="3" id="KW-1185">Reference proteome</keyword>
<feature type="compositionally biased region" description="Basic and acidic residues" evidence="1">
    <location>
        <begin position="1"/>
        <end position="10"/>
    </location>
</feature>